<evidence type="ECO:0000256" key="3">
    <source>
        <dbReference type="ARBA" id="ARBA00004322"/>
    </source>
</evidence>
<evidence type="ECO:0000313" key="13">
    <source>
        <dbReference type="EMBL" id="CEM04337.1"/>
    </source>
</evidence>
<dbReference type="InterPro" id="IPR051547">
    <property type="entry name" value="TDP2-like"/>
</dbReference>
<dbReference type="VEuPathDB" id="CryptoDB:Vbra_188"/>
<dbReference type="Proteomes" id="UP000041254">
    <property type="component" value="Unassembled WGS sequence"/>
</dbReference>
<dbReference type="GO" id="GO:0006281">
    <property type="term" value="P:DNA repair"/>
    <property type="evidence" value="ECO:0007669"/>
    <property type="project" value="UniProtKB-KW"/>
</dbReference>
<keyword evidence="5" id="KW-0479">Metal-binding</keyword>
<evidence type="ECO:0000256" key="2">
    <source>
        <dbReference type="ARBA" id="ARBA00001946"/>
    </source>
</evidence>
<dbReference type="STRING" id="1169540.A0A0G4EZB8"/>
<dbReference type="SUPFAM" id="SSF56219">
    <property type="entry name" value="DNase I-like"/>
    <property type="match status" value="1"/>
</dbReference>
<feature type="compositionally biased region" description="Basic and acidic residues" evidence="11">
    <location>
        <begin position="1"/>
        <end position="25"/>
    </location>
</feature>
<dbReference type="GO" id="GO:0004518">
    <property type="term" value="F:nuclease activity"/>
    <property type="evidence" value="ECO:0007669"/>
    <property type="project" value="UniProtKB-KW"/>
</dbReference>
<evidence type="ECO:0000256" key="7">
    <source>
        <dbReference type="ARBA" id="ARBA00022801"/>
    </source>
</evidence>
<keyword evidence="8" id="KW-0460">Magnesium</keyword>
<gene>
    <name evidence="13" type="ORF">Vbra_188</name>
</gene>
<comment type="cofactor">
    <cofactor evidence="2">
        <name>Mg(2+)</name>
        <dbReference type="ChEBI" id="CHEBI:18420"/>
    </cofactor>
</comment>
<dbReference type="GO" id="GO:0016787">
    <property type="term" value="F:hydrolase activity"/>
    <property type="evidence" value="ECO:0007669"/>
    <property type="project" value="UniProtKB-KW"/>
</dbReference>
<dbReference type="InterPro" id="IPR005135">
    <property type="entry name" value="Endo/exonuclease/phosphatase"/>
</dbReference>
<evidence type="ECO:0000259" key="12">
    <source>
        <dbReference type="Pfam" id="PF03372"/>
    </source>
</evidence>
<keyword evidence="4" id="KW-0540">Nuclease</keyword>
<feature type="compositionally biased region" description="Low complexity" evidence="11">
    <location>
        <begin position="29"/>
        <end position="38"/>
    </location>
</feature>
<dbReference type="PANTHER" id="PTHR15822">
    <property type="entry name" value="TRAF AND TNF RECEPTOR-ASSOCIATED PROTEIN"/>
    <property type="match status" value="1"/>
</dbReference>
<evidence type="ECO:0000256" key="5">
    <source>
        <dbReference type="ARBA" id="ARBA00022723"/>
    </source>
</evidence>
<name>A0A0G4EZB8_VITBC</name>
<feature type="domain" description="Endonuclease/exonuclease/phosphatase" evidence="12">
    <location>
        <begin position="51"/>
        <end position="210"/>
    </location>
</feature>
<keyword evidence="9" id="KW-0234">DNA repair</keyword>
<evidence type="ECO:0000256" key="9">
    <source>
        <dbReference type="ARBA" id="ARBA00023204"/>
    </source>
</evidence>
<dbReference type="Pfam" id="PF03372">
    <property type="entry name" value="Exo_endo_phos"/>
    <property type="match status" value="1"/>
</dbReference>
<dbReference type="PhylomeDB" id="A0A0G4EZB8"/>
<feature type="region of interest" description="Disordered" evidence="11">
    <location>
        <begin position="1"/>
        <end position="40"/>
    </location>
</feature>
<reference evidence="13 14" key="1">
    <citation type="submission" date="2014-11" db="EMBL/GenBank/DDBJ databases">
        <authorList>
            <person name="Zhu J."/>
            <person name="Qi W."/>
            <person name="Song R."/>
        </authorList>
    </citation>
    <scope>NUCLEOTIDE SEQUENCE [LARGE SCALE GENOMIC DNA]</scope>
</reference>
<dbReference type="EMBL" id="CDMY01000350">
    <property type="protein sequence ID" value="CEM04337.1"/>
    <property type="molecule type" value="Genomic_DNA"/>
</dbReference>
<dbReference type="GO" id="GO:0046872">
    <property type="term" value="F:metal ion binding"/>
    <property type="evidence" value="ECO:0007669"/>
    <property type="project" value="UniProtKB-KW"/>
</dbReference>
<evidence type="ECO:0000256" key="4">
    <source>
        <dbReference type="ARBA" id="ARBA00022722"/>
    </source>
</evidence>
<dbReference type="PANTHER" id="PTHR15822:SF4">
    <property type="entry name" value="TYROSYL-DNA PHOSPHODIESTERASE 2"/>
    <property type="match status" value="1"/>
</dbReference>
<evidence type="ECO:0000256" key="10">
    <source>
        <dbReference type="ARBA" id="ARBA00023242"/>
    </source>
</evidence>
<dbReference type="OrthoDB" id="9975959at2759"/>
<comment type="subcellular location">
    <subcellularLocation>
        <location evidence="3">Nucleus</location>
        <location evidence="3">PML body</location>
    </subcellularLocation>
</comment>
<keyword evidence="7" id="KW-0378">Hydrolase</keyword>
<keyword evidence="14" id="KW-1185">Reference proteome</keyword>
<dbReference type="InterPro" id="IPR036691">
    <property type="entry name" value="Endo/exonu/phosph_ase_sf"/>
</dbReference>
<evidence type="ECO:0000256" key="6">
    <source>
        <dbReference type="ARBA" id="ARBA00022763"/>
    </source>
</evidence>
<organism evidence="13 14">
    <name type="scientific">Vitrella brassicaformis (strain CCMP3155)</name>
    <dbReference type="NCBI Taxonomy" id="1169540"/>
    <lineage>
        <taxon>Eukaryota</taxon>
        <taxon>Sar</taxon>
        <taxon>Alveolata</taxon>
        <taxon>Colpodellida</taxon>
        <taxon>Vitrellaceae</taxon>
        <taxon>Vitrella</taxon>
    </lineage>
</organism>
<keyword evidence="10" id="KW-0539">Nucleus</keyword>
<evidence type="ECO:0000256" key="1">
    <source>
        <dbReference type="ARBA" id="ARBA00001936"/>
    </source>
</evidence>
<comment type="cofactor">
    <cofactor evidence="1">
        <name>Mn(2+)</name>
        <dbReference type="ChEBI" id="CHEBI:29035"/>
    </cofactor>
</comment>
<evidence type="ECO:0000256" key="11">
    <source>
        <dbReference type="SAM" id="MobiDB-lite"/>
    </source>
</evidence>
<protein>
    <recommendedName>
        <fullName evidence="12">Endonuclease/exonuclease/phosphatase domain-containing protein</fullName>
    </recommendedName>
</protein>
<accession>A0A0G4EZB8</accession>
<evidence type="ECO:0000256" key="8">
    <source>
        <dbReference type="ARBA" id="ARBA00022842"/>
    </source>
</evidence>
<keyword evidence="6" id="KW-0227">DNA damage</keyword>
<dbReference type="AlphaFoldDB" id="A0A0G4EZB8"/>
<sequence>MSAKEEGDKGTIADEPAKKKARTDGGAESASASAAASSPAKRSGPLALTFLTWNIDVEDTDREERQRALVALIRKEQPDIVFLQEVTPLRAIQLSAPGGEHYLGDEYHVLVPQHPSGREVDPLNVTLVLKRSLNVIGGSPDTHWYRRGQIGKRGDEKLRRLCHVRVRPVDGASGDTELLLCNTHLDSGHRSNNNQFRREQLRDAGRTIIKLLDDRSSSPDLGSLIMAEDLNIRDEELSELPSGRLSDVYSLLGCPGDCGNTYVPSDNVNIQHWMRKEGIKNKLPPHRFDRVYVASRGGCQQALRPERMQLVGREKLPCGRHVSDHWGVMVRFKWGC</sequence>
<dbReference type="Gene3D" id="3.60.10.10">
    <property type="entry name" value="Endonuclease/exonuclease/phosphatase"/>
    <property type="match status" value="1"/>
</dbReference>
<evidence type="ECO:0000313" key="14">
    <source>
        <dbReference type="Proteomes" id="UP000041254"/>
    </source>
</evidence>
<proteinExistence type="predicted"/>
<dbReference type="InParanoid" id="A0A0G4EZB8"/>